<name>A0A6P6W0G8_COFAR</name>
<reference evidence="1" key="1">
    <citation type="journal article" date="2025" name="Foods">
        <title>Unveiling the Microbial Signatures of Arabica Coffee Cherries: Insights into Ripeness Specific Diversity, Functional Traits, and Implications for Quality and Safety.</title>
        <authorList>
            <consortium name="RefSeq"/>
            <person name="Tenea G.N."/>
            <person name="Cifuentes V."/>
            <person name="Reyes P."/>
            <person name="Cevallos-Vallejos M."/>
        </authorList>
    </citation>
    <scope>NUCLEOTIDE SEQUENCE [LARGE SCALE GENOMIC DNA]</scope>
</reference>
<dbReference type="RefSeq" id="XP_027108808.2">
    <property type="nucleotide sequence ID" value="XM_027253007.2"/>
</dbReference>
<protein>
    <submittedName>
        <fullName evidence="2">Late embryogenesis abundant protein At1g64065-like</fullName>
    </submittedName>
</protein>
<reference evidence="2" key="2">
    <citation type="submission" date="2025-08" db="UniProtKB">
        <authorList>
            <consortium name="RefSeq"/>
        </authorList>
    </citation>
    <scope>IDENTIFICATION</scope>
    <source>
        <tissue evidence="2">Leaves</tissue>
    </source>
</reference>
<keyword evidence="1" id="KW-1185">Reference proteome</keyword>
<dbReference type="Proteomes" id="UP001652660">
    <property type="component" value="Chromosome 2e"/>
</dbReference>
<organism evidence="1 2">
    <name type="scientific">Coffea arabica</name>
    <name type="common">Arabian coffee</name>
    <dbReference type="NCBI Taxonomy" id="13443"/>
    <lineage>
        <taxon>Eukaryota</taxon>
        <taxon>Viridiplantae</taxon>
        <taxon>Streptophyta</taxon>
        <taxon>Embryophyta</taxon>
        <taxon>Tracheophyta</taxon>
        <taxon>Spermatophyta</taxon>
        <taxon>Magnoliopsida</taxon>
        <taxon>eudicotyledons</taxon>
        <taxon>Gunneridae</taxon>
        <taxon>Pentapetalae</taxon>
        <taxon>asterids</taxon>
        <taxon>lamiids</taxon>
        <taxon>Gentianales</taxon>
        <taxon>Rubiaceae</taxon>
        <taxon>Ixoroideae</taxon>
        <taxon>Gardenieae complex</taxon>
        <taxon>Bertiereae - Coffeeae clade</taxon>
        <taxon>Coffeeae</taxon>
        <taxon>Coffea</taxon>
    </lineage>
</organism>
<proteinExistence type="predicted"/>
<dbReference type="AlphaFoldDB" id="A0A6P6W0G8"/>
<evidence type="ECO:0000313" key="2">
    <source>
        <dbReference type="RefSeq" id="XP_027108808.2"/>
    </source>
</evidence>
<evidence type="ECO:0000313" key="1">
    <source>
        <dbReference type="Proteomes" id="UP001652660"/>
    </source>
</evidence>
<gene>
    <name evidence="2" type="primary">LOC113728621</name>
</gene>
<sequence length="162" mass="18251">MAPSTIMPKSDTDESSTYKSMELRKKKRMKRLEDINVINKKNGSIRHTAQVRIKNNNFGRYKFDSNMTTLTSGGVLVEEFVIPNGRARLKSTKTFYVIVDVTNPSNSDTEGFHPGLLQLTAKVELTGKVKFTMVLKKKKSAEINCTISINLSTNFVQDLICQ</sequence>
<dbReference type="GeneID" id="113728621"/>
<accession>A0A6P6W0G8</accession>
<dbReference type="OrthoDB" id="1894389at2759"/>